<feature type="domain" description="Glyoxal oxidase N-terminal" evidence="3">
    <location>
        <begin position="118"/>
        <end position="439"/>
    </location>
</feature>
<dbReference type="InterPro" id="IPR011043">
    <property type="entry name" value="Gal_Oxase/kelch_b-propeller"/>
</dbReference>
<accession>A0A1I2X2I3</accession>
<dbReference type="CDD" id="cd02851">
    <property type="entry name" value="E_set_GO_C"/>
    <property type="match status" value="1"/>
</dbReference>
<keyword evidence="6" id="KW-1185">Reference proteome</keyword>
<dbReference type="Pfam" id="PF19193">
    <property type="entry name" value="Tectonin"/>
    <property type="match status" value="1"/>
</dbReference>
<dbReference type="STRING" id="582675.SAMN05192565_13114"/>
<gene>
    <name evidence="5" type="ORF">SAMN05192565_13114</name>
</gene>
<evidence type="ECO:0000313" key="6">
    <source>
        <dbReference type="Proteomes" id="UP000199229"/>
    </source>
</evidence>
<dbReference type="SUPFAM" id="SSF81296">
    <property type="entry name" value="E set domains"/>
    <property type="match status" value="1"/>
</dbReference>
<dbReference type="EMBL" id="FOPM01000031">
    <property type="protein sequence ID" value="SFH07652.1"/>
    <property type="molecule type" value="Genomic_DNA"/>
</dbReference>
<feature type="region of interest" description="Disordered" evidence="2">
    <location>
        <begin position="641"/>
        <end position="675"/>
    </location>
</feature>
<keyword evidence="1" id="KW-0732">Signal</keyword>
<dbReference type="Gene3D" id="2.60.40.10">
    <property type="entry name" value="Immunoglobulins"/>
    <property type="match status" value="1"/>
</dbReference>
<dbReference type="PANTHER" id="PTHR32208:SF56">
    <property type="entry name" value="GALACTOSE OXIDASE-RELATED"/>
    <property type="match status" value="1"/>
</dbReference>
<dbReference type="PANTHER" id="PTHR32208">
    <property type="entry name" value="SECRETED PROTEIN-RELATED"/>
    <property type="match status" value="1"/>
</dbReference>
<feature type="compositionally biased region" description="Gly residues" evidence="2">
    <location>
        <begin position="641"/>
        <end position="664"/>
    </location>
</feature>
<evidence type="ECO:0000259" key="3">
    <source>
        <dbReference type="Pfam" id="PF07250"/>
    </source>
</evidence>
<dbReference type="Proteomes" id="UP000199229">
    <property type="component" value="Unassembled WGS sequence"/>
</dbReference>
<proteinExistence type="predicted"/>
<reference evidence="6" key="1">
    <citation type="submission" date="2016-10" db="EMBL/GenBank/DDBJ databases">
        <authorList>
            <person name="Varghese N."/>
            <person name="Submissions S."/>
        </authorList>
    </citation>
    <scope>NUCLEOTIDE SEQUENCE [LARGE SCALE GENOMIC DNA]</scope>
    <source>
        <strain evidence="6">Gh-105</strain>
    </source>
</reference>
<dbReference type="SMART" id="SM00706">
    <property type="entry name" value="TECPR"/>
    <property type="match status" value="4"/>
</dbReference>
<dbReference type="Pfam" id="PF07250">
    <property type="entry name" value="Glyoxal_oxid_N"/>
    <property type="match status" value="1"/>
</dbReference>
<organism evidence="5 6">
    <name type="scientific">Methylobacterium gossipiicola</name>
    <dbReference type="NCBI Taxonomy" id="582675"/>
    <lineage>
        <taxon>Bacteria</taxon>
        <taxon>Pseudomonadati</taxon>
        <taxon>Pseudomonadota</taxon>
        <taxon>Alphaproteobacteria</taxon>
        <taxon>Hyphomicrobiales</taxon>
        <taxon>Methylobacteriaceae</taxon>
        <taxon>Methylobacterium</taxon>
    </lineage>
</organism>
<dbReference type="Pfam" id="PF09118">
    <property type="entry name" value="GO-like_E_set"/>
    <property type="match status" value="1"/>
</dbReference>
<evidence type="ECO:0000256" key="1">
    <source>
        <dbReference type="ARBA" id="ARBA00022729"/>
    </source>
</evidence>
<protein>
    <submittedName>
        <fullName evidence="5">Uncharacterized protein</fullName>
    </submittedName>
</protein>
<dbReference type="InterPro" id="IPR006624">
    <property type="entry name" value="Beta-propeller_rpt_TECPR"/>
</dbReference>
<evidence type="ECO:0000256" key="2">
    <source>
        <dbReference type="SAM" id="MobiDB-lite"/>
    </source>
</evidence>
<dbReference type="InterPro" id="IPR009880">
    <property type="entry name" value="Glyoxal_oxidase_N"/>
</dbReference>
<dbReference type="SUPFAM" id="SSF69304">
    <property type="entry name" value="Tricorn protease N-terminal domain"/>
    <property type="match status" value="1"/>
</dbReference>
<evidence type="ECO:0000313" key="5">
    <source>
        <dbReference type="EMBL" id="SFH07652.1"/>
    </source>
</evidence>
<dbReference type="AlphaFoldDB" id="A0A1I2X2I3"/>
<dbReference type="InterPro" id="IPR014756">
    <property type="entry name" value="Ig_E-set"/>
</dbReference>
<name>A0A1I2X2I3_9HYPH</name>
<dbReference type="InterPro" id="IPR013783">
    <property type="entry name" value="Ig-like_fold"/>
</dbReference>
<dbReference type="InterPro" id="IPR037293">
    <property type="entry name" value="Gal_Oxidase_central_sf"/>
</dbReference>
<dbReference type="Gene3D" id="2.130.10.80">
    <property type="entry name" value="Galactose oxidase/kelch, beta-propeller"/>
    <property type="match status" value="1"/>
</dbReference>
<sequence>MRSSSTIAPSQARSKLRHWLAAATFFTPAALQPVAAAQLPVVVATTADPLLDGLAIPDDAPTRGMWSASKPWPIISVTTVMLPTGKIATFGSPQGNGVQDGRTFAVWDPAKGFSADSQAILPGIAGVNSFCGAQAFRPDGSVLVSGGIFDNGSDKGSVLINPAANAIGTVSAKLANDRYYSTMVTKADGNPIIVGGSYPYQGGHADPQGSIDKGLMTGMTPEVFENGAWRSLFGAKSRDAFGPDNNRFWYPRAWVAPNGKIFGVSSDKMWYLDPANSGSVTAMPFRDPQRDATVAAQAPNTGPNSTAVMYDIGKIIQVGGNSFDNGSQMLASSRATTIDINGATPILADTATMTYGRSWANATVLPTGKVVVMGGSLFGDQADNNKVLATETWDPATGRWTVGASNAIYRGYHSSASLMQNGAILTSGGGIPGPVNNFNAEIYYPPYLFTTVNGKAALAPRPQIVSLSANKLSHAQSMRVELAGADGVAQVVLLGLAQVTHSFDSGQRRIPVTFTQAGTLLTVQTPATTGIAPPGYYQLVAIDAKGVPSAGVIVALGANVAAPVGQPSIPVGGNWVNCATENGTCTVANGPKTVRYGVNGQYVTKQVTGSIACSNAAFGNDPVYGATKYCDVLAASTGGSGMSGGGSGSTPGQGAGGSGTGTGGSMSANSPVSTPSTSTWNSFGIAASKIATGADGTTVTINKDNNTVWLYVADNNWRQLPGQMRDVAVVGANRIYGIGLDAVVYRFDGTQWSAVPSANNVSIGAASDGTIVVVNQNKEVWLKPTDDLQGNWRRVPGSAQKVVPMNGKSLWAVGLDNNVYRSDGTNGWVYVGNTISDIAASSDGSVLVINRNTGAVWRKVGDNTTEAWSMIPNSNGVAIAAPNAQRAILIGRDANIYRW</sequence>
<dbReference type="SUPFAM" id="SSF50965">
    <property type="entry name" value="Galactose oxidase, central domain"/>
    <property type="match status" value="1"/>
</dbReference>
<dbReference type="InterPro" id="IPR015202">
    <property type="entry name" value="GO-like_E_set"/>
</dbReference>
<feature type="domain" description="Galactose oxidase-like Early set" evidence="4">
    <location>
        <begin position="461"/>
        <end position="555"/>
    </location>
</feature>
<evidence type="ECO:0000259" key="4">
    <source>
        <dbReference type="Pfam" id="PF09118"/>
    </source>
</evidence>